<comment type="cofactor">
    <cofactor evidence="1">
        <name>FAD</name>
        <dbReference type="ChEBI" id="CHEBI:57692"/>
    </cofactor>
</comment>
<protein>
    <submittedName>
        <fullName evidence="5">Pyridine nucleotide-disulfide oxidoreductase family protein</fullName>
    </submittedName>
</protein>
<keyword evidence="3" id="KW-0274">FAD</keyword>
<reference evidence="5" key="1">
    <citation type="submission" date="2013-08" db="EMBL/GenBank/DDBJ databases">
        <authorList>
            <person name="Mendez C."/>
            <person name="Richter M."/>
            <person name="Ferrer M."/>
            <person name="Sanchez J."/>
        </authorList>
    </citation>
    <scope>NUCLEOTIDE SEQUENCE</scope>
</reference>
<dbReference type="InterPro" id="IPR036188">
    <property type="entry name" value="FAD/NAD-bd_sf"/>
</dbReference>
<evidence type="ECO:0000256" key="4">
    <source>
        <dbReference type="ARBA" id="ARBA00023002"/>
    </source>
</evidence>
<comment type="caution">
    <text evidence="5">The sequence shown here is derived from an EMBL/GenBank/DDBJ whole genome shotgun (WGS) entry which is preliminary data.</text>
</comment>
<dbReference type="AlphaFoldDB" id="T1C0F2"/>
<keyword evidence="2" id="KW-0285">Flavoprotein</keyword>
<accession>T1C0F2</accession>
<feature type="non-terminal residue" evidence="5">
    <location>
        <position position="139"/>
    </location>
</feature>
<proteinExistence type="predicted"/>
<evidence type="ECO:0000256" key="1">
    <source>
        <dbReference type="ARBA" id="ARBA00001974"/>
    </source>
</evidence>
<keyword evidence="4" id="KW-0560">Oxidoreductase</keyword>
<dbReference type="InterPro" id="IPR051169">
    <property type="entry name" value="NADH-Q_oxidoreductase"/>
</dbReference>
<gene>
    <name evidence="5" type="ORF">B2A_03886</name>
</gene>
<dbReference type="GO" id="GO:0019646">
    <property type="term" value="P:aerobic electron transport chain"/>
    <property type="evidence" value="ECO:0007669"/>
    <property type="project" value="TreeGrafter"/>
</dbReference>
<dbReference type="PANTHER" id="PTHR42913:SF9">
    <property type="entry name" value="SLR1591 PROTEIN"/>
    <property type="match status" value="1"/>
</dbReference>
<organism evidence="5">
    <name type="scientific">mine drainage metagenome</name>
    <dbReference type="NCBI Taxonomy" id="410659"/>
    <lineage>
        <taxon>unclassified sequences</taxon>
        <taxon>metagenomes</taxon>
        <taxon>ecological metagenomes</taxon>
    </lineage>
</organism>
<name>T1C0F2_9ZZZZ</name>
<dbReference type="EMBL" id="AUZZ01002590">
    <property type="protein sequence ID" value="EQD59625.1"/>
    <property type="molecule type" value="Genomic_DNA"/>
</dbReference>
<dbReference type="Gene3D" id="3.50.50.100">
    <property type="match status" value="1"/>
</dbReference>
<evidence type="ECO:0000256" key="2">
    <source>
        <dbReference type="ARBA" id="ARBA00022630"/>
    </source>
</evidence>
<dbReference type="SUPFAM" id="SSF51905">
    <property type="entry name" value="FAD/NAD(P)-binding domain"/>
    <property type="match status" value="1"/>
</dbReference>
<dbReference type="PANTHER" id="PTHR42913">
    <property type="entry name" value="APOPTOSIS-INDUCING FACTOR 1"/>
    <property type="match status" value="1"/>
</dbReference>
<sequence length="139" mass="14979">MGHAEAFDLKDLVLLGGGHSHVGVLKRFGVRPSPGVRLTVICRDLRTPYSGMLPGLIAGHYAFDEAHIDLEPLCRFAGARLYHDEAIALDLAERKVVCKGRAPIRYDLLSINIGSTPAILEVPGAADSVVPVKPISQFI</sequence>
<evidence type="ECO:0000313" key="5">
    <source>
        <dbReference type="EMBL" id="EQD59625.1"/>
    </source>
</evidence>
<dbReference type="GO" id="GO:0003955">
    <property type="term" value="F:NAD(P)H dehydrogenase (quinone) activity"/>
    <property type="evidence" value="ECO:0007669"/>
    <property type="project" value="TreeGrafter"/>
</dbReference>
<evidence type="ECO:0000256" key="3">
    <source>
        <dbReference type="ARBA" id="ARBA00022827"/>
    </source>
</evidence>
<reference evidence="5" key="2">
    <citation type="journal article" date="2014" name="ISME J.">
        <title>Microbial stratification in low pH oxic and suboxic macroscopic growths along an acid mine drainage.</title>
        <authorList>
            <person name="Mendez-Garcia C."/>
            <person name="Mesa V."/>
            <person name="Sprenger R.R."/>
            <person name="Richter M."/>
            <person name="Diez M.S."/>
            <person name="Solano J."/>
            <person name="Bargiela R."/>
            <person name="Golyshina O.V."/>
            <person name="Manteca A."/>
            <person name="Ramos J.L."/>
            <person name="Gallego J.R."/>
            <person name="Llorente I."/>
            <person name="Martins Dos Santos V.A."/>
            <person name="Jensen O.N."/>
            <person name="Pelaez A.I."/>
            <person name="Sanchez J."/>
            <person name="Ferrer M."/>
        </authorList>
    </citation>
    <scope>NUCLEOTIDE SEQUENCE</scope>
</reference>